<comment type="caution">
    <text evidence="2">The sequence shown here is derived from an EMBL/GenBank/DDBJ whole genome shotgun (WGS) entry which is preliminary data.</text>
</comment>
<keyword evidence="1" id="KW-0732">Signal</keyword>
<gene>
    <name evidence="2" type="ORF">PMAYCL1PPCAC_25149</name>
</gene>
<organism evidence="2 3">
    <name type="scientific">Pristionchus mayeri</name>
    <dbReference type="NCBI Taxonomy" id="1317129"/>
    <lineage>
        <taxon>Eukaryota</taxon>
        <taxon>Metazoa</taxon>
        <taxon>Ecdysozoa</taxon>
        <taxon>Nematoda</taxon>
        <taxon>Chromadorea</taxon>
        <taxon>Rhabditida</taxon>
        <taxon>Rhabditina</taxon>
        <taxon>Diplogasteromorpha</taxon>
        <taxon>Diplogasteroidea</taxon>
        <taxon>Neodiplogasteridae</taxon>
        <taxon>Pristionchus</taxon>
    </lineage>
</organism>
<feature type="signal peptide" evidence="1">
    <location>
        <begin position="1"/>
        <end position="25"/>
    </location>
</feature>
<dbReference type="AlphaFoldDB" id="A0AAN5D3H7"/>
<keyword evidence="3" id="KW-1185">Reference proteome</keyword>
<evidence type="ECO:0000313" key="2">
    <source>
        <dbReference type="EMBL" id="GMR54954.1"/>
    </source>
</evidence>
<reference evidence="3" key="1">
    <citation type="submission" date="2022-10" db="EMBL/GenBank/DDBJ databases">
        <title>Genome assembly of Pristionchus species.</title>
        <authorList>
            <person name="Yoshida K."/>
            <person name="Sommer R.J."/>
        </authorList>
    </citation>
    <scope>NUCLEOTIDE SEQUENCE [LARGE SCALE GENOMIC DNA]</scope>
    <source>
        <strain evidence="3">RS5460</strain>
    </source>
</reference>
<feature type="non-terminal residue" evidence="2">
    <location>
        <position position="1"/>
    </location>
</feature>
<dbReference type="Proteomes" id="UP001328107">
    <property type="component" value="Unassembled WGS sequence"/>
</dbReference>
<evidence type="ECO:0008006" key="4">
    <source>
        <dbReference type="Google" id="ProtNLM"/>
    </source>
</evidence>
<protein>
    <recommendedName>
        <fullName evidence="4">Ribosomal protein</fullName>
    </recommendedName>
</protein>
<dbReference type="EMBL" id="BTRK01000005">
    <property type="protein sequence ID" value="GMR54954.1"/>
    <property type="molecule type" value="Genomic_DNA"/>
</dbReference>
<sequence length="293" mass="31575">GWSSYSLVALMRSSFLAAALNRASSRSTSCCSRSRSCASLSARITRSLSFCSSISPARRAILASTSCSCASWASRSMLCCSVLLRSCFSRFFTSLANAASSCLSRAWRFSNVLDSCSSCSFLISSAFLSLASLARSSRSLCFLASSAFFASSTARTAAVSSVCCSNSSRSICKIGLLEGLKKTLVESRAASCSESSPPSQLWHSGYVRESMEGLGLGQRLIRSHHQVLISSRPCTRCIPPGSALRPPWQPVLPMQPAAAKRLEVAGTKRTRSRARPALHLDCQHCDRRRIPRL</sequence>
<evidence type="ECO:0000313" key="3">
    <source>
        <dbReference type="Proteomes" id="UP001328107"/>
    </source>
</evidence>
<name>A0AAN5D3H7_9BILA</name>
<feature type="chain" id="PRO_5043041645" description="Ribosomal protein" evidence="1">
    <location>
        <begin position="26"/>
        <end position="293"/>
    </location>
</feature>
<accession>A0AAN5D3H7</accession>
<proteinExistence type="predicted"/>
<evidence type="ECO:0000256" key="1">
    <source>
        <dbReference type="SAM" id="SignalP"/>
    </source>
</evidence>